<dbReference type="PANTHER" id="PTHR30086:SF20">
    <property type="entry name" value="ARGININE EXPORTER PROTEIN ARGO-RELATED"/>
    <property type="match status" value="1"/>
</dbReference>
<keyword evidence="3 6" id="KW-0812">Transmembrane</keyword>
<evidence type="ECO:0000313" key="7">
    <source>
        <dbReference type="EMBL" id="SCZ76256.1"/>
    </source>
</evidence>
<dbReference type="Proteomes" id="UP000199208">
    <property type="component" value="Unassembled WGS sequence"/>
</dbReference>
<dbReference type="STRING" id="1120920.SAMN03080599_00147"/>
<protein>
    <submittedName>
        <fullName evidence="7">L-lysine exporter family protein LysE/ArgO</fullName>
    </submittedName>
</protein>
<sequence>MSSAVQGFLLGLAYVAPIGMQNLNVINSALTMDRWRALLVAWITVLFDISLAVFCFLGIGTLVGANDLIRAAFLLVGGVMVVSIGLSIMRSTPKLETDQTPKTLQAIVLTCFVVTWMNPQALIDGSLLLGGMKATLTTAQGNLFLLGVCAASFMWFTGLSLLTNHFHKHIDHKALKIVNVVCGAVVVYFGIKLLVGFYGLIPTIKEILL</sequence>
<keyword evidence="5 6" id="KW-0472">Membrane</keyword>
<feature type="transmembrane region" description="Helical" evidence="6">
    <location>
        <begin position="174"/>
        <end position="201"/>
    </location>
</feature>
<dbReference type="PANTHER" id="PTHR30086">
    <property type="entry name" value="ARGININE EXPORTER PROTEIN ARGO"/>
    <property type="match status" value="1"/>
</dbReference>
<accession>A0A1G5RQK2</accession>
<evidence type="ECO:0000256" key="6">
    <source>
        <dbReference type="SAM" id="Phobius"/>
    </source>
</evidence>
<reference evidence="7 8" key="1">
    <citation type="submission" date="2016-10" db="EMBL/GenBank/DDBJ databases">
        <authorList>
            <person name="de Groot N.N."/>
        </authorList>
    </citation>
    <scope>NUCLEOTIDE SEQUENCE [LARGE SCALE GENOMIC DNA]</scope>
    <source>
        <strain evidence="7 8">DSM 2784</strain>
    </source>
</reference>
<evidence type="ECO:0000256" key="1">
    <source>
        <dbReference type="ARBA" id="ARBA00004651"/>
    </source>
</evidence>
<name>A0A1G5RQK2_9FIRM</name>
<dbReference type="AlphaFoldDB" id="A0A1G5RQK2"/>
<dbReference type="GO" id="GO:0015171">
    <property type="term" value="F:amino acid transmembrane transporter activity"/>
    <property type="evidence" value="ECO:0007669"/>
    <property type="project" value="TreeGrafter"/>
</dbReference>
<dbReference type="RefSeq" id="WP_092588972.1">
    <property type="nucleotide sequence ID" value="NZ_FMWL01000001.1"/>
</dbReference>
<keyword evidence="8" id="KW-1185">Reference proteome</keyword>
<organism evidence="7 8">
    <name type="scientific">Acidaminobacter hydrogenoformans DSM 2784</name>
    <dbReference type="NCBI Taxonomy" id="1120920"/>
    <lineage>
        <taxon>Bacteria</taxon>
        <taxon>Bacillati</taxon>
        <taxon>Bacillota</taxon>
        <taxon>Clostridia</taxon>
        <taxon>Peptostreptococcales</taxon>
        <taxon>Acidaminobacteraceae</taxon>
        <taxon>Acidaminobacter</taxon>
    </lineage>
</organism>
<evidence type="ECO:0000256" key="5">
    <source>
        <dbReference type="ARBA" id="ARBA00023136"/>
    </source>
</evidence>
<evidence type="ECO:0000256" key="3">
    <source>
        <dbReference type="ARBA" id="ARBA00022692"/>
    </source>
</evidence>
<dbReference type="InterPro" id="IPR001123">
    <property type="entry name" value="LeuE-type"/>
</dbReference>
<feature type="transmembrane region" description="Helical" evidence="6">
    <location>
        <begin position="103"/>
        <end position="123"/>
    </location>
</feature>
<feature type="transmembrane region" description="Helical" evidence="6">
    <location>
        <begin position="37"/>
        <end position="59"/>
    </location>
</feature>
<comment type="subcellular location">
    <subcellularLocation>
        <location evidence="1">Cell membrane</location>
        <topology evidence="1">Multi-pass membrane protein</topology>
    </subcellularLocation>
</comment>
<keyword evidence="4 6" id="KW-1133">Transmembrane helix</keyword>
<feature type="transmembrane region" description="Helical" evidence="6">
    <location>
        <begin position="6"/>
        <end position="25"/>
    </location>
</feature>
<dbReference type="GO" id="GO:0005886">
    <property type="term" value="C:plasma membrane"/>
    <property type="evidence" value="ECO:0007669"/>
    <property type="project" value="UniProtKB-SubCell"/>
</dbReference>
<dbReference type="OrthoDB" id="5638726at2"/>
<keyword evidence="2" id="KW-1003">Cell membrane</keyword>
<feature type="transmembrane region" description="Helical" evidence="6">
    <location>
        <begin position="143"/>
        <end position="162"/>
    </location>
</feature>
<feature type="transmembrane region" description="Helical" evidence="6">
    <location>
        <begin position="71"/>
        <end position="91"/>
    </location>
</feature>
<evidence type="ECO:0000256" key="4">
    <source>
        <dbReference type="ARBA" id="ARBA00022989"/>
    </source>
</evidence>
<evidence type="ECO:0000256" key="2">
    <source>
        <dbReference type="ARBA" id="ARBA00022475"/>
    </source>
</evidence>
<dbReference type="Pfam" id="PF01810">
    <property type="entry name" value="LysE"/>
    <property type="match status" value="1"/>
</dbReference>
<proteinExistence type="predicted"/>
<gene>
    <name evidence="7" type="ORF">SAMN03080599_00147</name>
</gene>
<dbReference type="EMBL" id="FMWL01000001">
    <property type="protein sequence ID" value="SCZ76256.1"/>
    <property type="molecule type" value="Genomic_DNA"/>
</dbReference>
<evidence type="ECO:0000313" key="8">
    <source>
        <dbReference type="Proteomes" id="UP000199208"/>
    </source>
</evidence>